<dbReference type="InterPro" id="IPR036875">
    <property type="entry name" value="Znf_CCHC_sf"/>
</dbReference>
<reference evidence="7 8" key="1">
    <citation type="submission" date="2024-11" db="EMBL/GenBank/DDBJ databases">
        <title>Adaptive evolution of stress response genes in parasites aligns with host niche diversity.</title>
        <authorList>
            <person name="Hahn C."/>
            <person name="Resl P."/>
        </authorList>
    </citation>
    <scope>NUCLEOTIDE SEQUENCE [LARGE SCALE GENOMIC DNA]</scope>
    <source>
        <strain evidence="7">EGGRZ-B1_66</strain>
        <tissue evidence="7">Body</tissue>
    </source>
</reference>
<evidence type="ECO:0000313" key="7">
    <source>
        <dbReference type="EMBL" id="KAL3318441.1"/>
    </source>
</evidence>
<dbReference type="Pfam" id="PF06839">
    <property type="entry name" value="Zn_ribbon_GRF"/>
    <property type="match status" value="1"/>
</dbReference>
<comment type="caution">
    <text evidence="7">The sequence shown here is derived from an EMBL/GenBank/DDBJ whole genome shotgun (WGS) entry which is preliminary data.</text>
</comment>
<dbReference type="Proteomes" id="UP001626550">
    <property type="component" value="Unassembled WGS sequence"/>
</dbReference>
<dbReference type="AlphaFoldDB" id="A0ABD2QJ70"/>
<evidence type="ECO:0000256" key="1">
    <source>
        <dbReference type="ARBA" id="ARBA00022723"/>
    </source>
</evidence>
<dbReference type="InterPro" id="IPR010666">
    <property type="entry name" value="Znf_GRF"/>
</dbReference>
<evidence type="ECO:0000256" key="3">
    <source>
        <dbReference type="ARBA" id="ARBA00022833"/>
    </source>
</evidence>
<evidence type="ECO:0000256" key="5">
    <source>
        <dbReference type="SAM" id="MobiDB-lite"/>
    </source>
</evidence>
<dbReference type="EMBL" id="JBJKFK010000243">
    <property type="protein sequence ID" value="KAL3318441.1"/>
    <property type="molecule type" value="Genomic_DNA"/>
</dbReference>
<proteinExistence type="predicted"/>
<feature type="compositionally biased region" description="Polar residues" evidence="5">
    <location>
        <begin position="48"/>
        <end position="62"/>
    </location>
</feature>
<dbReference type="SUPFAM" id="SSF57756">
    <property type="entry name" value="Retrovirus zinc finger-like domains"/>
    <property type="match status" value="1"/>
</dbReference>
<keyword evidence="3" id="KW-0862">Zinc</keyword>
<dbReference type="PROSITE" id="PS51999">
    <property type="entry name" value="ZF_GRF"/>
    <property type="match status" value="1"/>
</dbReference>
<organism evidence="7 8">
    <name type="scientific">Cichlidogyrus casuarinus</name>
    <dbReference type="NCBI Taxonomy" id="1844966"/>
    <lineage>
        <taxon>Eukaryota</taxon>
        <taxon>Metazoa</taxon>
        <taxon>Spiralia</taxon>
        <taxon>Lophotrochozoa</taxon>
        <taxon>Platyhelminthes</taxon>
        <taxon>Monogenea</taxon>
        <taxon>Monopisthocotylea</taxon>
        <taxon>Dactylogyridea</taxon>
        <taxon>Ancyrocephalidae</taxon>
        <taxon>Cichlidogyrus</taxon>
    </lineage>
</organism>
<keyword evidence="8" id="KW-1185">Reference proteome</keyword>
<gene>
    <name evidence="7" type="primary">TOP3A_1</name>
    <name evidence="7" type="ORF">Ciccas_002888</name>
</gene>
<dbReference type="GO" id="GO:0008270">
    <property type="term" value="F:zinc ion binding"/>
    <property type="evidence" value="ECO:0007669"/>
    <property type="project" value="UniProtKB-KW"/>
</dbReference>
<accession>A0ABD2QJ70</accession>
<feature type="region of interest" description="Disordered" evidence="5">
    <location>
        <begin position="48"/>
        <end position="108"/>
    </location>
</feature>
<evidence type="ECO:0000256" key="2">
    <source>
        <dbReference type="ARBA" id="ARBA00022771"/>
    </source>
</evidence>
<feature type="domain" description="GRF-type" evidence="6">
    <location>
        <begin position="1"/>
        <end position="46"/>
    </location>
</feature>
<sequence length="108" mass="12143">MNGVIFHLPCRQKVTKQNQNFGRQFYCCAKRRQDGGCTHFQWFDSNASSTKVQPQPTRQSAWPTPAPNPTDSSTILPPPKRTRSTGPRKCSNCRQPGHTRLKCPSLAS</sequence>
<evidence type="ECO:0000259" key="6">
    <source>
        <dbReference type="PROSITE" id="PS51999"/>
    </source>
</evidence>
<keyword evidence="1" id="KW-0479">Metal-binding</keyword>
<keyword evidence="2 4" id="KW-0863">Zinc-finger</keyword>
<evidence type="ECO:0000256" key="4">
    <source>
        <dbReference type="PROSITE-ProRule" id="PRU01343"/>
    </source>
</evidence>
<protein>
    <submittedName>
        <fullName evidence="7">DNA topoisomerase 3-alpha</fullName>
    </submittedName>
</protein>
<evidence type="ECO:0000313" key="8">
    <source>
        <dbReference type="Proteomes" id="UP001626550"/>
    </source>
</evidence>
<name>A0ABD2QJ70_9PLAT</name>